<reference evidence="2" key="1">
    <citation type="submission" date="2022-11" db="UniProtKB">
        <authorList>
            <consortium name="WormBaseParasite"/>
        </authorList>
    </citation>
    <scope>IDENTIFICATION</scope>
</reference>
<sequence>MDVDMEEIPENQKPLECLKLQPKKSILKNRVNSIEDKQQEKQAADDAKAHFDEMNILATYHPADKDYGHMKIDEPKTPYHLSDTEDDGASTSSQGKRRVSLVGLEKSVEEGLSHSHEKPSHQEVHDDSDEDISEEEKKRRREFLEKRKKHYVREAVPIHHHVPMDDEDEA</sequence>
<evidence type="ECO:0000313" key="1">
    <source>
        <dbReference type="Proteomes" id="UP000887576"/>
    </source>
</evidence>
<evidence type="ECO:0000313" key="2">
    <source>
        <dbReference type="WBParaSite" id="JU765_v2.g2983.t1"/>
    </source>
</evidence>
<name>A0AC34R3A5_9BILA</name>
<dbReference type="WBParaSite" id="JU765_v2.g2983.t1">
    <property type="protein sequence ID" value="JU765_v2.g2983.t1"/>
    <property type="gene ID" value="JU765_v2.g2983"/>
</dbReference>
<protein>
    <submittedName>
        <fullName evidence="2">Protein phosphatase inhibitor 2</fullName>
    </submittedName>
</protein>
<organism evidence="1 2">
    <name type="scientific">Panagrolaimus sp. JU765</name>
    <dbReference type="NCBI Taxonomy" id="591449"/>
    <lineage>
        <taxon>Eukaryota</taxon>
        <taxon>Metazoa</taxon>
        <taxon>Ecdysozoa</taxon>
        <taxon>Nematoda</taxon>
        <taxon>Chromadorea</taxon>
        <taxon>Rhabditida</taxon>
        <taxon>Tylenchina</taxon>
        <taxon>Panagrolaimomorpha</taxon>
        <taxon>Panagrolaimoidea</taxon>
        <taxon>Panagrolaimidae</taxon>
        <taxon>Panagrolaimus</taxon>
    </lineage>
</organism>
<accession>A0AC34R3A5</accession>
<dbReference type="Proteomes" id="UP000887576">
    <property type="component" value="Unplaced"/>
</dbReference>
<proteinExistence type="predicted"/>